<proteinExistence type="predicted"/>
<feature type="transmembrane region" description="Helical" evidence="1">
    <location>
        <begin position="20"/>
        <end position="40"/>
    </location>
</feature>
<evidence type="ECO:0000313" key="2">
    <source>
        <dbReference type="EMBL" id="MBK0384480.1"/>
    </source>
</evidence>
<evidence type="ECO:0000256" key="1">
    <source>
        <dbReference type="SAM" id="Phobius"/>
    </source>
</evidence>
<keyword evidence="1" id="KW-0812">Transmembrane</keyword>
<keyword evidence="3" id="KW-1185">Reference proteome</keyword>
<dbReference type="Proteomes" id="UP000660024">
    <property type="component" value="Unassembled WGS sequence"/>
</dbReference>
<keyword evidence="1" id="KW-0472">Membrane</keyword>
<sequence>MEQTLDIQTPTEKIYKDRAIWVGTFLGGPLAAGYLIAENFKAFNDTDKAKKTWIYAIIATIVVFGGVFLIPDNVKIPNQIIPLIYTAIAYYLVQHFQGQNISTHINSGGQLHSWWRTIAVGVIGLAITIIPIFGFALLTDSATNAETDTKTYGIMKHEIAFDKNNISETEVNKIAEGLTKTTFFDEAVTKYVYAKKVNNDFEISISCDKSVTSNAEALQPFVQLRTELQTLFPDNKIVFNLVVDNLDNIVKRLE</sequence>
<feature type="transmembrane region" description="Helical" evidence="1">
    <location>
        <begin position="52"/>
        <end position="70"/>
    </location>
</feature>
<keyword evidence="1" id="KW-1133">Transmembrane helix</keyword>
<dbReference type="RefSeq" id="WP_200588145.1">
    <property type="nucleotide sequence ID" value="NZ_JAEHFY010000035.1"/>
</dbReference>
<organism evidence="2 3">
    <name type="scientific">Pedobacter segetis</name>
    <dbReference type="NCBI Taxonomy" id="2793069"/>
    <lineage>
        <taxon>Bacteria</taxon>
        <taxon>Pseudomonadati</taxon>
        <taxon>Bacteroidota</taxon>
        <taxon>Sphingobacteriia</taxon>
        <taxon>Sphingobacteriales</taxon>
        <taxon>Sphingobacteriaceae</taxon>
        <taxon>Pedobacter</taxon>
    </lineage>
</organism>
<comment type="caution">
    <text evidence="2">The sequence shown here is derived from an EMBL/GenBank/DDBJ whole genome shotgun (WGS) entry which is preliminary data.</text>
</comment>
<gene>
    <name evidence="2" type="ORF">I5M32_16055</name>
</gene>
<feature type="transmembrane region" description="Helical" evidence="1">
    <location>
        <begin position="114"/>
        <end position="138"/>
    </location>
</feature>
<protein>
    <submittedName>
        <fullName evidence="2">Uncharacterized protein</fullName>
    </submittedName>
</protein>
<name>A0ABS1BNL1_9SPHI</name>
<feature type="transmembrane region" description="Helical" evidence="1">
    <location>
        <begin position="76"/>
        <end position="93"/>
    </location>
</feature>
<reference evidence="2 3" key="1">
    <citation type="submission" date="2020-12" db="EMBL/GenBank/DDBJ databases">
        <title>Bacterial novel species Pedobacter sp. SD-b isolated from soil.</title>
        <authorList>
            <person name="Jung H.-Y."/>
        </authorList>
    </citation>
    <scope>NUCLEOTIDE SEQUENCE [LARGE SCALE GENOMIC DNA]</scope>
    <source>
        <strain evidence="2 3">SD-b</strain>
    </source>
</reference>
<dbReference type="EMBL" id="JAEHFY010000035">
    <property type="protein sequence ID" value="MBK0384480.1"/>
    <property type="molecule type" value="Genomic_DNA"/>
</dbReference>
<evidence type="ECO:0000313" key="3">
    <source>
        <dbReference type="Proteomes" id="UP000660024"/>
    </source>
</evidence>
<accession>A0ABS1BNL1</accession>